<feature type="domain" description="Spermatogenesis-associated protein 20-like TRX" evidence="1">
    <location>
        <begin position="25"/>
        <end position="187"/>
    </location>
</feature>
<feature type="non-terminal residue" evidence="2">
    <location>
        <position position="1"/>
    </location>
</feature>
<dbReference type="EMBL" id="CABFUZ020000077">
    <property type="protein sequence ID" value="VVM04931.1"/>
    <property type="molecule type" value="Genomic_DNA"/>
</dbReference>
<reference evidence="2" key="1">
    <citation type="submission" date="2019-09" db="EMBL/GenBank/DDBJ databases">
        <authorList>
            <person name="Cremers G."/>
        </authorList>
    </citation>
    <scope>NUCLEOTIDE SEQUENCE [LARGE SCALE GENOMIC DNA]</scope>
    <source>
        <strain evidence="2">3B</strain>
    </source>
</reference>
<protein>
    <submittedName>
        <fullName evidence="2">Partial N-acylglucosamine 2-epimerase</fullName>
        <ecNumber evidence="2">5.1.3.8</ecNumber>
    </submittedName>
</protein>
<dbReference type="InterPro" id="IPR008928">
    <property type="entry name" value="6-hairpin_glycosidase_sf"/>
</dbReference>
<dbReference type="InterPro" id="IPR024705">
    <property type="entry name" value="Ssp411"/>
</dbReference>
<keyword evidence="3" id="KW-1185">Reference proteome</keyword>
<dbReference type="EC" id="5.1.3.8" evidence="2"/>
<dbReference type="AlphaFoldDB" id="A0A5E6M6G6"/>
<dbReference type="GO" id="GO:0005975">
    <property type="term" value="P:carbohydrate metabolic process"/>
    <property type="evidence" value="ECO:0007669"/>
    <property type="project" value="InterPro"/>
</dbReference>
<dbReference type="Gene3D" id="1.50.10.10">
    <property type="match status" value="1"/>
</dbReference>
<organism evidence="2 3">
    <name type="scientific">Methylacidimicrobium cyclopophantes</name>
    <dbReference type="NCBI Taxonomy" id="1041766"/>
    <lineage>
        <taxon>Bacteria</taxon>
        <taxon>Pseudomonadati</taxon>
        <taxon>Verrucomicrobiota</taxon>
        <taxon>Methylacidimicrobium</taxon>
    </lineage>
</organism>
<sequence>AAPETAGGFVSPPPEQAAGEKFQYTNRLAKKKSPYLLQHAHNPVDWYPWGEEAFAKARKEDKPIFLSIGYSTCHWCHVMERESFRDPRIVSYLNEHFVNILVDREERPDLDRVYMTFVEATTGGGGWPMSVWLTPDLKPFVGGTYFPPKDAFGRPGFLTVLERIAEAWKEREPQIRAGAAQIVDQLQSFAGIGPSSNVLLVASLLSNGLQQMEGRFDPREGGFGPAPKFPRPSALIFLFHEAYRVGAKSREGRRALDMATFTLEKMMRGGICDHLGGGFHRYSVDDRWQVPHFEKMLSDQAQLSEAYLLAYQITGREEFAETARATLDYVLRELASPEGGFCSAEDADSAIRAGSDEKAEGAFYVWTADEIEAALGKERAAELDYVYGVEPAGNASTKGDPHGELRGKNVLFERHSVAEAARRFGVSEPDMKKRLALSRARLLEIRAKRPRPHRDDQIITGWNGLMIAAFAKAYQLLGDEAYLAAASRCADFLRKHLCDANGERLRRGWIRGPSEVVGFAEDYACLIRGLIVLYEASFDTSRLVWAVVLQKECDRLFWDEKNGGYFSSSGRDPSVLLRMKEDSDDAEPSSSTMSALNLLQLAHLLGRSAWTERAERTLQALAGRMEQSPLALPMGLVALEEYLLPASQIVLAGSKEAPAMREMLRILWRKFLPGAVWALLDDNATRSFFAKEADFYARVRSLGGKPTAYLCRNFVCNLPTTEPVLFRKQLAALEEATVRSR</sequence>
<dbReference type="InterPro" id="IPR036249">
    <property type="entry name" value="Thioredoxin-like_sf"/>
</dbReference>
<dbReference type="PIRSF" id="PIRSF006402">
    <property type="entry name" value="UCP006402_thioredoxin"/>
    <property type="match status" value="1"/>
</dbReference>
<keyword evidence="2" id="KW-0413">Isomerase</keyword>
<dbReference type="CDD" id="cd02955">
    <property type="entry name" value="SSP411"/>
    <property type="match status" value="1"/>
</dbReference>
<gene>
    <name evidence="2" type="primary">RENBP</name>
    <name evidence="2" type="ORF">MAMC_00311</name>
</gene>
<dbReference type="SUPFAM" id="SSF52833">
    <property type="entry name" value="Thioredoxin-like"/>
    <property type="match status" value="1"/>
</dbReference>
<evidence type="ECO:0000313" key="2">
    <source>
        <dbReference type="EMBL" id="VVM04931.1"/>
    </source>
</evidence>
<evidence type="ECO:0000313" key="3">
    <source>
        <dbReference type="Proteomes" id="UP000381693"/>
    </source>
</evidence>
<dbReference type="RefSeq" id="WP_342799703.1">
    <property type="nucleotide sequence ID" value="NZ_CABFUZ020000077.1"/>
</dbReference>
<name>A0A5E6M6G6_9BACT</name>
<dbReference type="GO" id="GO:0050121">
    <property type="term" value="F:N-acylglucosamine 2-epimerase activity"/>
    <property type="evidence" value="ECO:0007669"/>
    <property type="project" value="UniProtKB-EC"/>
</dbReference>
<proteinExistence type="predicted"/>
<dbReference type="Pfam" id="PF03190">
    <property type="entry name" value="Thioredox_DsbH"/>
    <property type="match status" value="1"/>
</dbReference>
<dbReference type="Proteomes" id="UP000381693">
    <property type="component" value="Unassembled WGS sequence"/>
</dbReference>
<dbReference type="PANTHER" id="PTHR42899">
    <property type="entry name" value="SPERMATOGENESIS-ASSOCIATED PROTEIN 20"/>
    <property type="match status" value="1"/>
</dbReference>
<dbReference type="InterPro" id="IPR012341">
    <property type="entry name" value="6hp_glycosidase-like_sf"/>
</dbReference>
<comment type="caution">
    <text evidence="2">The sequence shown here is derived from an EMBL/GenBank/DDBJ whole genome shotgun (WGS) entry which is preliminary data.</text>
</comment>
<accession>A0A5E6M6G6</accession>
<evidence type="ECO:0000259" key="1">
    <source>
        <dbReference type="Pfam" id="PF03190"/>
    </source>
</evidence>
<dbReference type="InterPro" id="IPR004879">
    <property type="entry name" value="Ssp411-like_TRX"/>
</dbReference>
<dbReference type="PANTHER" id="PTHR42899:SF1">
    <property type="entry name" value="SPERMATOGENESIS-ASSOCIATED PROTEIN 20"/>
    <property type="match status" value="1"/>
</dbReference>
<dbReference type="Gene3D" id="3.40.30.10">
    <property type="entry name" value="Glutaredoxin"/>
    <property type="match status" value="1"/>
</dbReference>
<dbReference type="SUPFAM" id="SSF48208">
    <property type="entry name" value="Six-hairpin glycosidases"/>
    <property type="match status" value="1"/>
</dbReference>